<sequence length="151" mass="17024">MIDEDKELELLKAKRMLEMQKNISQRQRIEEVKPESKIQKLSPRDIVLKQLGYRGEEVLQNAESQFPTETKLVVEKLAELIQGGEITEIIDGGKLLTLFRSVGIHVRIQTTISVEQDGKMVSWSDKLKGQTKSTSESTEPVSSNDSPSTNI</sequence>
<evidence type="ECO:0008006" key="4">
    <source>
        <dbReference type="Google" id="ProtNLM"/>
    </source>
</evidence>
<keyword evidence="3" id="KW-1185">Reference proteome</keyword>
<feature type="compositionally biased region" description="Polar residues" evidence="1">
    <location>
        <begin position="130"/>
        <end position="151"/>
    </location>
</feature>
<dbReference type="Proteomes" id="UP000230607">
    <property type="component" value="Chromosome 1"/>
</dbReference>
<feature type="region of interest" description="Disordered" evidence="1">
    <location>
        <begin position="123"/>
        <end position="151"/>
    </location>
</feature>
<gene>
    <name evidence="2" type="ORF">NCS_11498</name>
</gene>
<accession>A0A2H1FFZ9</accession>
<dbReference type="InterPro" id="IPR002836">
    <property type="entry name" value="PDCD5-like"/>
</dbReference>
<evidence type="ECO:0000313" key="3">
    <source>
        <dbReference type="Proteomes" id="UP000230607"/>
    </source>
</evidence>
<dbReference type="Pfam" id="PF01984">
    <property type="entry name" value="dsDNA_bind"/>
    <property type="match status" value="1"/>
</dbReference>
<protein>
    <recommendedName>
        <fullName evidence="4">Double-stranded DNA-binding protein</fullName>
    </recommendedName>
</protein>
<dbReference type="RefSeq" id="WP_231911754.1">
    <property type="nucleotide sequence ID" value="NZ_LT841358.1"/>
</dbReference>
<dbReference type="EMBL" id="LT841358">
    <property type="protein sequence ID" value="SMH71686.1"/>
    <property type="molecule type" value="Genomic_DNA"/>
</dbReference>
<evidence type="ECO:0000256" key="1">
    <source>
        <dbReference type="SAM" id="MobiDB-lite"/>
    </source>
</evidence>
<evidence type="ECO:0000313" key="2">
    <source>
        <dbReference type="EMBL" id="SMH71686.1"/>
    </source>
</evidence>
<reference evidence="3" key="1">
    <citation type="submission" date="2017-03" db="EMBL/GenBank/DDBJ databases">
        <authorList>
            <person name="Herbold C."/>
        </authorList>
    </citation>
    <scope>NUCLEOTIDE SEQUENCE [LARGE SCALE GENOMIC DNA]</scope>
</reference>
<name>A0A2H1FFZ9_9ARCH</name>
<dbReference type="GO" id="GO:0003677">
    <property type="term" value="F:DNA binding"/>
    <property type="evidence" value="ECO:0007669"/>
    <property type="project" value="InterPro"/>
</dbReference>
<dbReference type="AlphaFoldDB" id="A0A2H1FFZ9"/>
<proteinExistence type="predicted"/>
<organism evidence="2 3">
    <name type="scientific">Candidatus Nitrosotalea okcheonensis</name>
    <dbReference type="NCBI Taxonomy" id="1903276"/>
    <lineage>
        <taxon>Archaea</taxon>
        <taxon>Nitrososphaerota</taxon>
        <taxon>Nitrososphaeria</taxon>
        <taxon>Nitrosotaleales</taxon>
        <taxon>Nitrosotaleaceae</taxon>
        <taxon>Nitrosotalea</taxon>
    </lineage>
</organism>